<sequence length="517" mass="54290">MRIGIPKNTGADDPLVAGTPETVARLTALGYGVVVERGAGLGSAIPDAAYEEKGATLGSVEEAWGADVVLQTDYPPTQYLDLMHEGAVLLARMNPGGNEERIRELANRRITGLALDAIPRTSRAQSMDVKSSMQNISGYRAVIEAAARFGRQFTGQVTAAGKMPPATVYVIGAGVAGLAAIGTANSMGAIVKATDVRREAAEQVQSMGAEFVEIPVQQESTTGYAKAMSDSEAQAAGEVYAREASRADIVITTAQIPGKQAPILLDDAALAAMQPGRVVVDLAASTGGNTTQTVAGKAITTDNGVTIIGYEDLARRLPGQASQLFGQNLVNFFKLATPNKDGELTLNMDDEIVRTITVNLGEQIMWPPPPIQVSAQPARPAPAPAAQGAPGQPEAAQAPEQQGRSWKFWLFSGLAAAVVLWIMFTAPVSMRGHFTVFMLACVVGFYVITAVTHALHTPLMSVTNAISGIIVVGALAQIAYGPVLVMILAFIAIAVASINIFGGFLVTDRMLSMFRRS</sequence>
<evidence type="ECO:0000256" key="16">
    <source>
        <dbReference type="SAM" id="Phobius"/>
    </source>
</evidence>
<evidence type="ECO:0000256" key="11">
    <source>
        <dbReference type="ARBA" id="ARBA00022989"/>
    </source>
</evidence>
<dbReference type="PROSITE" id="PS00837">
    <property type="entry name" value="ALADH_PNT_2"/>
    <property type="match status" value="1"/>
</dbReference>
<evidence type="ECO:0000256" key="6">
    <source>
        <dbReference type="ARBA" id="ARBA00022519"/>
    </source>
</evidence>
<dbReference type="SUPFAM" id="SSF51735">
    <property type="entry name" value="NAD(P)-binding Rossmann-fold domains"/>
    <property type="match status" value="1"/>
</dbReference>
<evidence type="ECO:0000259" key="17">
    <source>
        <dbReference type="SMART" id="SM01002"/>
    </source>
</evidence>
<keyword evidence="11 16" id="KW-1133">Transmembrane helix</keyword>
<dbReference type="SMART" id="SM01003">
    <property type="entry name" value="AlaDh_PNT_N"/>
    <property type="match status" value="1"/>
</dbReference>
<evidence type="ECO:0000256" key="5">
    <source>
        <dbReference type="ARBA" id="ARBA00022475"/>
    </source>
</evidence>
<dbReference type="PIRSF" id="PIRSF000203">
    <property type="entry name" value="NADP_transhydrogenase_alpha"/>
    <property type="match status" value="1"/>
</dbReference>
<comment type="catalytic activity">
    <reaction evidence="14">
        <text>NAD(+) + NADPH + H(+)(in) = NADH + NADP(+) + H(+)(out)</text>
        <dbReference type="Rhea" id="RHEA:47992"/>
        <dbReference type="ChEBI" id="CHEBI:15378"/>
        <dbReference type="ChEBI" id="CHEBI:57540"/>
        <dbReference type="ChEBI" id="CHEBI:57783"/>
        <dbReference type="ChEBI" id="CHEBI:57945"/>
        <dbReference type="ChEBI" id="CHEBI:58349"/>
        <dbReference type="EC" id="7.1.1.1"/>
    </reaction>
</comment>
<dbReference type="NCBIfam" id="TIGR00561">
    <property type="entry name" value="pntA"/>
    <property type="match status" value="1"/>
</dbReference>
<dbReference type="SMART" id="SM01002">
    <property type="entry name" value="AlaDh_PNT_C"/>
    <property type="match status" value="1"/>
</dbReference>
<dbReference type="Proteomes" id="UP000009888">
    <property type="component" value="Unassembled WGS sequence"/>
</dbReference>
<dbReference type="InterPro" id="IPR026255">
    <property type="entry name" value="NADP_transhyd_a"/>
</dbReference>
<keyword evidence="20" id="KW-1185">Reference proteome</keyword>
<keyword evidence="6" id="KW-0997">Cell inner membrane</keyword>
<dbReference type="InterPro" id="IPR007698">
    <property type="entry name" value="AlaDH/PNT_NAD(H)-bd"/>
</dbReference>
<dbReference type="HOGENOM" id="CLU_003376_2_1_11"/>
<feature type="compositionally biased region" description="Low complexity" evidence="15">
    <location>
        <begin position="384"/>
        <end position="397"/>
    </location>
</feature>
<comment type="subcellular location">
    <subcellularLocation>
        <location evidence="2">Cell inner membrane</location>
        <topology evidence="2">Multi-pass membrane protein</topology>
    </subcellularLocation>
</comment>
<evidence type="ECO:0000256" key="8">
    <source>
        <dbReference type="ARBA" id="ARBA00022741"/>
    </source>
</evidence>
<keyword evidence="5" id="KW-1003">Cell membrane</keyword>
<feature type="transmembrane region" description="Helical" evidence="16">
    <location>
        <begin position="408"/>
        <end position="428"/>
    </location>
</feature>
<feature type="transmembrane region" description="Helical" evidence="16">
    <location>
        <begin position="434"/>
        <end position="455"/>
    </location>
</feature>
<dbReference type="GO" id="GO:0008750">
    <property type="term" value="F:proton-translocating NAD(P)+ transhydrogenase activity"/>
    <property type="evidence" value="ECO:0007669"/>
    <property type="project" value="UniProtKB-EC"/>
</dbReference>
<protein>
    <recommendedName>
        <fullName evidence="4">proton-translocating NAD(P)(+) transhydrogenase</fullName>
        <ecNumber evidence="4">7.1.1.1</ecNumber>
    </recommendedName>
</protein>
<comment type="function">
    <text evidence="1">The transhydrogenation between NADH and NADP is coupled to respiration and ATP hydrolysis and functions as a proton pump across the membrane.</text>
</comment>
<dbReference type="EC" id="7.1.1.1" evidence="4"/>
<dbReference type="GO" id="GO:0006740">
    <property type="term" value="P:NADPH regeneration"/>
    <property type="evidence" value="ECO:0007669"/>
    <property type="project" value="TreeGrafter"/>
</dbReference>
<proteinExistence type="inferred from homology"/>
<dbReference type="Gene3D" id="3.40.50.720">
    <property type="entry name" value="NAD(P)-binding Rossmann-like Domain"/>
    <property type="match status" value="2"/>
</dbReference>
<dbReference type="GO" id="GO:0016491">
    <property type="term" value="F:oxidoreductase activity"/>
    <property type="evidence" value="ECO:0007669"/>
    <property type="project" value="InterPro"/>
</dbReference>
<keyword evidence="13 16" id="KW-0472">Membrane</keyword>
<feature type="transmembrane region" description="Helical" evidence="16">
    <location>
        <begin position="486"/>
        <end position="507"/>
    </location>
</feature>
<evidence type="ECO:0000256" key="7">
    <source>
        <dbReference type="ARBA" id="ARBA00022692"/>
    </source>
</evidence>
<dbReference type="InterPro" id="IPR036291">
    <property type="entry name" value="NAD(P)-bd_dom_sf"/>
</dbReference>
<name>K9EF87_9ACTO</name>
<dbReference type="CDD" id="cd05304">
    <property type="entry name" value="Rubrum_tdh"/>
    <property type="match status" value="1"/>
</dbReference>
<comment type="caution">
    <text evidence="19">The sequence shown here is derived from an EMBL/GenBank/DDBJ whole genome shotgun (WGS) entry which is preliminary data.</text>
</comment>
<accession>K9EF87</accession>
<dbReference type="PATRIC" id="fig|883066.3.peg.1556"/>
<evidence type="ECO:0000256" key="14">
    <source>
        <dbReference type="ARBA" id="ARBA00048202"/>
    </source>
</evidence>
<evidence type="ECO:0000313" key="19">
    <source>
        <dbReference type="EMBL" id="EKU94546.1"/>
    </source>
</evidence>
<dbReference type="Pfam" id="PF12769">
    <property type="entry name" value="PNTB_4TM"/>
    <property type="match status" value="1"/>
</dbReference>
<evidence type="ECO:0000256" key="15">
    <source>
        <dbReference type="SAM" id="MobiDB-lite"/>
    </source>
</evidence>
<keyword evidence="9" id="KW-0521">NADP</keyword>
<dbReference type="GO" id="GO:0005886">
    <property type="term" value="C:plasma membrane"/>
    <property type="evidence" value="ECO:0007669"/>
    <property type="project" value="UniProtKB-SubCell"/>
</dbReference>
<keyword evidence="7 16" id="KW-0812">Transmembrane</keyword>
<feature type="domain" description="Alanine dehydrogenase/pyridine nucleotide transhydrogenase NAD(H)-binding" evidence="17">
    <location>
        <begin position="146"/>
        <end position="309"/>
    </location>
</feature>
<evidence type="ECO:0000256" key="3">
    <source>
        <dbReference type="ARBA" id="ARBA00005689"/>
    </source>
</evidence>
<dbReference type="SUPFAM" id="SSF52283">
    <property type="entry name" value="Formate/glycerate dehydrogenase catalytic domain-like"/>
    <property type="match status" value="1"/>
</dbReference>
<evidence type="ECO:0000256" key="2">
    <source>
        <dbReference type="ARBA" id="ARBA00004429"/>
    </source>
</evidence>
<organism evidence="19 20">
    <name type="scientific">Actinobaculum massiliense ACS-171-V-Col2</name>
    <dbReference type="NCBI Taxonomy" id="883066"/>
    <lineage>
        <taxon>Bacteria</taxon>
        <taxon>Bacillati</taxon>
        <taxon>Actinomycetota</taxon>
        <taxon>Actinomycetes</taxon>
        <taxon>Actinomycetales</taxon>
        <taxon>Actinomycetaceae</taxon>
        <taxon>Actinobaculum</taxon>
    </lineage>
</organism>
<evidence type="ECO:0000313" key="20">
    <source>
        <dbReference type="Proteomes" id="UP000009888"/>
    </source>
</evidence>
<evidence type="ECO:0000256" key="12">
    <source>
        <dbReference type="ARBA" id="ARBA00023027"/>
    </source>
</evidence>
<dbReference type="PANTHER" id="PTHR10160">
    <property type="entry name" value="NAD(P) TRANSHYDROGENASE"/>
    <property type="match status" value="1"/>
</dbReference>
<reference evidence="19 20" key="1">
    <citation type="submission" date="2012-09" db="EMBL/GenBank/DDBJ databases">
        <title>The Genome Sequence of Actinobaculum massiliae ACS-171-V-COL2.</title>
        <authorList>
            <consortium name="The Broad Institute Genome Sequencing Platform"/>
            <person name="Earl A."/>
            <person name="Ward D."/>
            <person name="Feldgarden M."/>
            <person name="Gevers D."/>
            <person name="Saerens B."/>
            <person name="Vaneechoutte M."/>
            <person name="Walker B."/>
            <person name="Young S.K."/>
            <person name="Zeng Q."/>
            <person name="Gargeya S."/>
            <person name="Fitzgerald M."/>
            <person name="Haas B."/>
            <person name="Abouelleil A."/>
            <person name="Alvarado L."/>
            <person name="Arachchi H.M."/>
            <person name="Berlin A."/>
            <person name="Chapman S.B."/>
            <person name="Goldberg J."/>
            <person name="Griggs A."/>
            <person name="Gujja S."/>
            <person name="Hansen M."/>
            <person name="Howarth C."/>
            <person name="Imamovic A."/>
            <person name="Larimer J."/>
            <person name="McCowen C."/>
            <person name="Montmayeur A."/>
            <person name="Murphy C."/>
            <person name="Neiman D."/>
            <person name="Pearson M."/>
            <person name="Priest M."/>
            <person name="Roberts A."/>
            <person name="Saif S."/>
            <person name="Shea T."/>
            <person name="Sisk P."/>
            <person name="Sykes S."/>
            <person name="Wortman J."/>
            <person name="Nusbaum C."/>
            <person name="Birren B."/>
        </authorList>
    </citation>
    <scope>NUCLEOTIDE SEQUENCE [LARGE SCALE GENOMIC DNA]</scope>
    <source>
        <strain evidence="20">ACS-171-V-Col2</strain>
    </source>
</reference>
<evidence type="ECO:0000256" key="1">
    <source>
        <dbReference type="ARBA" id="ARBA00003943"/>
    </source>
</evidence>
<dbReference type="AlphaFoldDB" id="K9EF87"/>
<dbReference type="InterPro" id="IPR024605">
    <property type="entry name" value="NADP_transhyd_a_C"/>
</dbReference>
<keyword evidence="12" id="KW-0520">NAD</keyword>
<feature type="domain" description="Alanine dehydrogenase/pyridine nucleotide transhydrogenase N-terminal" evidence="18">
    <location>
        <begin position="4"/>
        <end position="137"/>
    </location>
</feature>
<gene>
    <name evidence="19" type="ORF">HMPREF9233_01493</name>
</gene>
<dbReference type="NCBIfam" id="NF006942">
    <property type="entry name" value="PRK09424.1"/>
    <property type="match status" value="1"/>
</dbReference>
<dbReference type="InterPro" id="IPR007886">
    <property type="entry name" value="AlaDH/PNT_N"/>
</dbReference>
<feature type="transmembrane region" description="Helical" evidence="16">
    <location>
        <begin position="462"/>
        <end position="480"/>
    </location>
</feature>
<evidence type="ECO:0000256" key="13">
    <source>
        <dbReference type="ARBA" id="ARBA00023136"/>
    </source>
</evidence>
<dbReference type="RefSeq" id="WP_007001698.1">
    <property type="nucleotide sequence ID" value="NZ_JH992956.1"/>
</dbReference>
<evidence type="ECO:0000256" key="10">
    <source>
        <dbReference type="ARBA" id="ARBA00022967"/>
    </source>
</evidence>
<dbReference type="eggNOG" id="COG3288">
    <property type="taxonomic scope" value="Bacteria"/>
</dbReference>
<evidence type="ECO:0000259" key="18">
    <source>
        <dbReference type="SMART" id="SM01003"/>
    </source>
</evidence>
<keyword evidence="10" id="KW-1278">Translocase</keyword>
<evidence type="ECO:0000256" key="4">
    <source>
        <dbReference type="ARBA" id="ARBA00012943"/>
    </source>
</evidence>
<dbReference type="Pfam" id="PF01262">
    <property type="entry name" value="AlaDh_PNT_C"/>
    <property type="match status" value="1"/>
</dbReference>
<feature type="region of interest" description="Disordered" evidence="15">
    <location>
        <begin position="371"/>
        <end position="397"/>
    </location>
</feature>
<dbReference type="GO" id="GO:0050661">
    <property type="term" value="F:NADP binding"/>
    <property type="evidence" value="ECO:0007669"/>
    <property type="project" value="TreeGrafter"/>
</dbReference>
<dbReference type="EMBL" id="AGWL01000008">
    <property type="protein sequence ID" value="EKU94546.1"/>
    <property type="molecule type" value="Genomic_DNA"/>
</dbReference>
<keyword evidence="8" id="KW-0547">Nucleotide-binding</keyword>
<evidence type="ECO:0000256" key="9">
    <source>
        <dbReference type="ARBA" id="ARBA00022857"/>
    </source>
</evidence>
<comment type="similarity">
    <text evidence="3">Belongs to the AlaDH/PNT family.</text>
</comment>
<dbReference type="PANTHER" id="PTHR10160:SF19">
    <property type="entry name" value="PROTON-TRANSLOCATING NAD(P)(+) TRANSHYDROGENASE"/>
    <property type="match status" value="1"/>
</dbReference>
<dbReference type="InterPro" id="IPR008143">
    <property type="entry name" value="Ala_DH/PNT_CS2"/>
</dbReference>
<dbReference type="STRING" id="202789.GCA_001457435_00612"/>
<dbReference type="Pfam" id="PF05222">
    <property type="entry name" value="AlaDh_PNT_N"/>
    <property type="match status" value="1"/>
</dbReference>